<gene>
    <name evidence="1" type="ORF">LX66_5082</name>
</gene>
<proteinExistence type="predicted"/>
<dbReference type="OrthoDB" id="642206at2"/>
<dbReference type="EMBL" id="VLLG01000006">
    <property type="protein sequence ID" value="TWI82508.1"/>
    <property type="molecule type" value="Genomic_DNA"/>
</dbReference>
<organism evidence="1 2">
    <name type="scientific">Chitinophaga japonensis</name>
    <name type="common">Flexibacter japonensis</name>
    <dbReference type="NCBI Taxonomy" id="104662"/>
    <lineage>
        <taxon>Bacteria</taxon>
        <taxon>Pseudomonadati</taxon>
        <taxon>Bacteroidota</taxon>
        <taxon>Chitinophagia</taxon>
        <taxon>Chitinophagales</taxon>
        <taxon>Chitinophagaceae</taxon>
        <taxon>Chitinophaga</taxon>
    </lineage>
</organism>
<dbReference type="Proteomes" id="UP000316778">
    <property type="component" value="Unassembled WGS sequence"/>
</dbReference>
<evidence type="ECO:0000313" key="2">
    <source>
        <dbReference type="Proteomes" id="UP000316778"/>
    </source>
</evidence>
<evidence type="ECO:0000313" key="1">
    <source>
        <dbReference type="EMBL" id="TWI82508.1"/>
    </source>
</evidence>
<accession>A0A562SMR6</accession>
<dbReference type="AlphaFoldDB" id="A0A562SMR6"/>
<name>A0A562SMR6_CHIJA</name>
<keyword evidence="2" id="KW-1185">Reference proteome</keyword>
<dbReference type="RefSeq" id="WP_145718659.1">
    <property type="nucleotide sequence ID" value="NZ_BAAAFY010000006.1"/>
</dbReference>
<comment type="caution">
    <text evidence="1">The sequence shown here is derived from an EMBL/GenBank/DDBJ whole genome shotgun (WGS) entry which is preliminary data.</text>
</comment>
<sequence length="296" mass="31840">MGQNADKDHVNKVMNESVAGKVIVPSTREAISKLNLDLQMAYIDADAYTADPYAILGQVIQVRKKDGQCPASFNEAGYPAELTPFPVAHKVNEASRLTKPVLRSSIMVDKSLAASVSFLSYLSAELNAETSFSVLVMDQATGLVDTKDASWRTGLDQWKKDNADLLNDPEICYLFVVMGFVQKNIIRKKYEKYTGKAQGGAWGVNLNGELSTATEQFALDIKFGLTPAVLKRPSPAGVIDSRGFAATKAALKGAASLAPTADEIMLFSSIKGELTMPKRKKKAAGNGAKLPASFQG</sequence>
<reference evidence="1 2" key="1">
    <citation type="journal article" date="2013" name="Stand. Genomic Sci.">
        <title>Genomic Encyclopedia of Type Strains, Phase I: The one thousand microbial genomes (KMG-I) project.</title>
        <authorList>
            <person name="Kyrpides N.C."/>
            <person name="Woyke T."/>
            <person name="Eisen J.A."/>
            <person name="Garrity G."/>
            <person name="Lilburn T.G."/>
            <person name="Beck B.J."/>
            <person name="Whitman W.B."/>
            <person name="Hugenholtz P."/>
            <person name="Klenk H.P."/>
        </authorList>
    </citation>
    <scope>NUCLEOTIDE SEQUENCE [LARGE SCALE GENOMIC DNA]</scope>
    <source>
        <strain evidence="1 2">DSM 13484</strain>
    </source>
</reference>
<protein>
    <submittedName>
        <fullName evidence="1">Uncharacterized protein</fullName>
    </submittedName>
</protein>